<dbReference type="EMBL" id="JACHNE010000001">
    <property type="protein sequence ID" value="MBB5794864.1"/>
    <property type="molecule type" value="Genomic_DNA"/>
</dbReference>
<keyword evidence="3" id="KW-1185">Reference proteome</keyword>
<protein>
    <recommendedName>
        <fullName evidence="4">Chaplin domain-containing protein</fullName>
    </recommendedName>
</protein>
<feature type="signal peptide" evidence="1">
    <location>
        <begin position="1"/>
        <end position="26"/>
    </location>
</feature>
<evidence type="ECO:0000313" key="2">
    <source>
        <dbReference type="EMBL" id="MBB5794864.1"/>
    </source>
</evidence>
<dbReference type="Proteomes" id="UP000590647">
    <property type="component" value="Unassembled WGS sequence"/>
</dbReference>
<comment type="caution">
    <text evidence="2">The sequence shown here is derived from an EMBL/GenBank/DDBJ whole genome shotgun (WGS) entry which is preliminary data.</text>
</comment>
<evidence type="ECO:0000256" key="1">
    <source>
        <dbReference type="SAM" id="SignalP"/>
    </source>
</evidence>
<dbReference type="AlphaFoldDB" id="A0A7W9LSV3"/>
<dbReference type="RefSeq" id="WP_184983930.1">
    <property type="nucleotide sequence ID" value="NZ_JACHNE010000001.1"/>
</dbReference>
<keyword evidence="1" id="KW-0732">Signal</keyword>
<feature type="chain" id="PRO_5031249566" description="Chaplin domain-containing protein" evidence="1">
    <location>
        <begin position="27"/>
        <end position="88"/>
    </location>
</feature>
<gene>
    <name evidence="2" type="ORF">HDA41_002828</name>
</gene>
<name>A0A7W9LSV3_9ACTN</name>
<sequence length="88" mass="8746">MNKFQKATAVAVMVGGMALSGGVAHACDGGKGKPDDKPSGAAIDNLQAVECEQEVGSLISVPVQLTVLGDSTQVVGNNFCTVVGPDGS</sequence>
<evidence type="ECO:0000313" key="3">
    <source>
        <dbReference type="Proteomes" id="UP000590647"/>
    </source>
</evidence>
<accession>A0A7W9LSV3</accession>
<evidence type="ECO:0008006" key="4">
    <source>
        <dbReference type="Google" id="ProtNLM"/>
    </source>
</evidence>
<organism evidence="2 3">
    <name type="scientific">Streptomyces caelestis</name>
    <dbReference type="NCBI Taxonomy" id="36816"/>
    <lineage>
        <taxon>Bacteria</taxon>
        <taxon>Bacillati</taxon>
        <taxon>Actinomycetota</taxon>
        <taxon>Actinomycetes</taxon>
        <taxon>Kitasatosporales</taxon>
        <taxon>Streptomycetaceae</taxon>
        <taxon>Streptomyces</taxon>
    </lineage>
</organism>
<reference evidence="2 3" key="1">
    <citation type="submission" date="2020-08" db="EMBL/GenBank/DDBJ databases">
        <title>Sequencing the genomes of 1000 actinobacteria strains.</title>
        <authorList>
            <person name="Klenk H.-P."/>
        </authorList>
    </citation>
    <scope>NUCLEOTIDE SEQUENCE [LARGE SCALE GENOMIC DNA]</scope>
    <source>
        <strain evidence="2 3">DSM 40084</strain>
    </source>
</reference>
<proteinExistence type="predicted"/>